<proteinExistence type="predicted"/>
<dbReference type="SUPFAM" id="SSF49879">
    <property type="entry name" value="SMAD/FHA domain"/>
    <property type="match status" value="2"/>
</dbReference>
<protein>
    <submittedName>
        <fullName evidence="3">FHA domain protein</fullName>
    </submittedName>
</protein>
<dbReference type="Pfam" id="PF00498">
    <property type="entry name" value="FHA"/>
    <property type="match status" value="2"/>
</dbReference>
<evidence type="ECO:0000313" key="4">
    <source>
        <dbReference type="Proteomes" id="UP000324233"/>
    </source>
</evidence>
<dbReference type="InterPro" id="IPR000253">
    <property type="entry name" value="FHA_dom"/>
</dbReference>
<organism evidence="3 4">
    <name type="scientific">Aquisphaera giovannonii</name>
    <dbReference type="NCBI Taxonomy" id="406548"/>
    <lineage>
        <taxon>Bacteria</taxon>
        <taxon>Pseudomonadati</taxon>
        <taxon>Planctomycetota</taxon>
        <taxon>Planctomycetia</taxon>
        <taxon>Isosphaerales</taxon>
        <taxon>Isosphaeraceae</taxon>
        <taxon>Aquisphaera</taxon>
    </lineage>
</organism>
<dbReference type="SMART" id="SM00240">
    <property type="entry name" value="FHA"/>
    <property type="match status" value="2"/>
</dbReference>
<dbReference type="PROSITE" id="PS50006">
    <property type="entry name" value="FHA_DOMAIN"/>
    <property type="match status" value="2"/>
</dbReference>
<gene>
    <name evidence="3" type="ORF">OJF2_64260</name>
</gene>
<feature type="compositionally biased region" description="Basic and acidic residues" evidence="1">
    <location>
        <begin position="434"/>
        <end position="447"/>
    </location>
</feature>
<feature type="domain" description="FHA" evidence="2">
    <location>
        <begin position="169"/>
        <end position="218"/>
    </location>
</feature>
<dbReference type="InterPro" id="IPR050923">
    <property type="entry name" value="Cell_Proc_Reg/RNA_Proc"/>
</dbReference>
<dbReference type="RefSeq" id="WP_148597347.1">
    <property type="nucleotide sequence ID" value="NZ_CP042997.1"/>
</dbReference>
<reference evidence="3 4" key="1">
    <citation type="submission" date="2019-08" db="EMBL/GenBank/DDBJ databases">
        <title>Deep-cultivation of Planctomycetes and their phenomic and genomic characterization uncovers novel biology.</title>
        <authorList>
            <person name="Wiegand S."/>
            <person name="Jogler M."/>
            <person name="Boedeker C."/>
            <person name="Pinto D."/>
            <person name="Vollmers J."/>
            <person name="Rivas-Marin E."/>
            <person name="Kohn T."/>
            <person name="Peeters S.H."/>
            <person name="Heuer A."/>
            <person name="Rast P."/>
            <person name="Oberbeckmann S."/>
            <person name="Bunk B."/>
            <person name="Jeske O."/>
            <person name="Meyerdierks A."/>
            <person name="Storesund J.E."/>
            <person name="Kallscheuer N."/>
            <person name="Luecker S."/>
            <person name="Lage O.M."/>
            <person name="Pohl T."/>
            <person name="Merkel B.J."/>
            <person name="Hornburger P."/>
            <person name="Mueller R.-W."/>
            <person name="Bruemmer F."/>
            <person name="Labrenz M."/>
            <person name="Spormann A.M."/>
            <person name="Op den Camp H."/>
            <person name="Overmann J."/>
            <person name="Amann R."/>
            <person name="Jetten M.S.M."/>
            <person name="Mascher T."/>
            <person name="Medema M.H."/>
            <person name="Devos D.P."/>
            <person name="Kaster A.-K."/>
            <person name="Ovreas L."/>
            <person name="Rohde M."/>
            <person name="Galperin M.Y."/>
            <person name="Jogler C."/>
        </authorList>
    </citation>
    <scope>NUCLEOTIDE SEQUENCE [LARGE SCALE GENOMIC DNA]</scope>
    <source>
        <strain evidence="3 4">OJF2</strain>
    </source>
</reference>
<evidence type="ECO:0000259" key="2">
    <source>
        <dbReference type="PROSITE" id="PS50006"/>
    </source>
</evidence>
<dbReference type="Proteomes" id="UP000324233">
    <property type="component" value="Chromosome"/>
</dbReference>
<accession>A0A5B9WC33</accession>
<keyword evidence="4" id="KW-1185">Reference proteome</keyword>
<dbReference type="KEGG" id="agv:OJF2_64260"/>
<evidence type="ECO:0000256" key="1">
    <source>
        <dbReference type="SAM" id="MobiDB-lite"/>
    </source>
</evidence>
<sequence length="493" mass="53780">MTTSGISLFRKACGLDEPLVLECRATAAANGSRRFHEFPLPYVMVGRDTQSDLCLPGSGVSRTHAYIQAVDGRLLCTDLGSRTGLTWVDDRGGGDAGWLDADRVLRIDDHEIRRVDRMMTVPANHPESRSLPSPAQQPGHPAAVPVTALELPFRVEGIENLWAIEAPLAMIGRSDRCQMVLSDESISRFHAALLRTSLGLWIVDLHSRTGVWVNGMQIRWAWLDQGDAIRVGRLTFTMRYPRSSPAIGRREVPLETGAAPVDAAGPSRAIVVRPRPARELSVTARPPARLAPLPPAGRAEVIFPTSALESPGGTLDPGPADAFPAFLWQQQMRMMESFHDDMMAFVNNFMLLHGDQSSRLRGELERVEELTRELNSLKEKLTPLPAPTDDRTAARAPASGARTAQEPGVAADRPSRKQRLSEPTNDAGPPRPAPSDRAESPRTDHAAKPPAPSPSPVDGHGLLAERIISLQRRRQGYWQKLISQIAGNGSPPV</sequence>
<name>A0A5B9WC33_9BACT</name>
<dbReference type="AlphaFoldDB" id="A0A5B9WC33"/>
<dbReference type="EMBL" id="CP042997">
    <property type="protein sequence ID" value="QEH37834.1"/>
    <property type="molecule type" value="Genomic_DNA"/>
</dbReference>
<evidence type="ECO:0000313" key="3">
    <source>
        <dbReference type="EMBL" id="QEH37834.1"/>
    </source>
</evidence>
<dbReference type="InterPro" id="IPR008984">
    <property type="entry name" value="SMAD_FHA_dom_sf"/>
</dbReference>
<dbReference type="CDD" id="cd00060">
    <property type="entry name" value="FHA"/>
    <property type="match status" value="2"/>
</dbReference>
<feature type="domain" description="FHA" evidence="2">
    <location>
        <begin position="43"/>
        <end position="104"/>
    </location>
</feature>
<dbReference type="Gene3D" id="2.60.200.20">
    <property type="match status" value="2"/>
</dbReference>
<dbReference type="OrthoDB" id="283723at2"/>
<feature type="region of interest" description="Disordered" evidence="1">
    <location>
        <begin position="376"/>
        <end position="462"/>
    </location>
</feature>
<dbReference type="PANTHER" id="PTHR23308">
    <property type="entry name" value="NUCLEAR INHIBITOR OF PROTEIN PHOSPHATASE-1"/>
    <property type="match status" value="1"/>
</dbReference>
<feature type="compositionally biased region" description="Low complexity" evidence="1">
    <location>
        <begin position="394"/>
        <end position="404"/>
    </location>
</feature>